<dbReference type="PROSITE" id="PS51257">
    <property type="entry name" value="PROKAR_LIPOPROTEIN"/>
    <property type="match status" value="1"/>
</dbReference>
<dbReference type="RefSeq" id="WP_318750105.1">
    <property type="nucleotide sequence ID" value="NZ_CP132508.1"/>
</dbReference>
<organism evidence="7 8">
    <name type="scientific">Thermaerobacter composti</name>
    <dbReference type="NCBI Taxonomy" id="554949"/>
    <lineage>
        <taxon>Bacteria</taxon>
        <taxon>Bacillati</taxon>
        <taxon>Bacillota</taxon>
        <taxon>Clostridia</taxon>
        <taxon>Eubacteriales</taxon>
        <taxon>Clostridiales Family XVII. Incertae Sedis</taxon>
        <taxon>Thermaerobacter</taxon>
    </lineage>
</organism>
<evidence type="ECO:0000256" key="6">
    <source>
        <dbReference type="SAM" id="SignalP"/>
    </source>
</evidence>
<evidence type="ECO:0000256" key="4">
    <source>
        <dbReference type="ARBA" id="ARBA00023139"/>
    </source>
</evidence>
<accession>A0ABZ0QL78</accession>
<gene>
    <name evidence="7" type="ORF">Q5761_07640</name>
</gene>
<dbReference type="SUPFAM" id="SSF53850">
    <property type="entry name" value="Periplasmic binding protein-like II"/>
    <property type="match status" value="1"/>
</dbReference>
<dbReference type="PANTHER" id="PTHR43649">
    <property type="entry name" value="ARABINOSE-BINDING PROTEIN-RELATED"/>
    <property type="match status" value="1"/>
</dbReference>
<evidence type="ECO:0000256" key="3">
    <source>
        <dbReference type="ARBA" id="ARBA00023136"/>
    </source>
</evidence>
<dbReference type="InterPro" id="IPR006059">
    <property type="entry name" value="SBP"/>
</dbReference>
<proteinExistence type="predicted"/>
<keyword evidence="8" id="KW-1185">Reference proteome</keyword>
<name>A0ABZ0QL78_9FIRM</name>
<dbReference type="Proteomes" id="UP001304683">
    <property type="component" value="Chromosome"/>
</dbReference>
<keyword evidence="5" id="KW-0449">Lipoprotein</keyword>
<keyword evidence="1" id="KW-1003">Cell membrane</keyword>
<evidence type="ECO:0000313" key="8">
    <source>
        <dbReference type="Proteomes" id="UP001304683"/>
    </source>
</evidence>
<feature type="signal peptide" evidence="6">
    <location>
        <begin position="1"/>
        <end position="21"/>
    </location>
</feature>
<evidence type="ECO:0000256" key="2">
    <source>
        <dbReference type="ARBA" id="ARBA00022729"/>
    </source>
</evidence>
<evidence type="ECO:0000256" key="5">
    <source>
        <dbReference type="ARBA" id="ARBA00023288"/>
    </source>
</evidence>
<keyword evidence="3" id="KW-0472">Membrane</keyword>
<dbReference type="InterPro" id="IPR050490">
    <property type="entry name" value="Bact_solute-bd_prot1"/>
</dbReference>
<evidence type="ECO:0000256" key="1">
    <source>
        <dbReference type="ARBA" id="ARBA00022475"/>
    </source>
</evidence>
<keyword evidence="2 6" id="KW-0732">Signal</keyword>
<dbReference type="CDD" id="cd13585">
    <property type="entry name" value="PBP2_TMBP_like"/>
    <property type="match status" value="1"/>
</dbReference>
<dbReference type="Gene3D" id="3.40.190.10">
    <property type="entry name" value="Periplasmic binding protein-like II"/>
    <property type="match status" value="1"/>
</dbReference>
<protein>
    <submittedName>
        <fullName evidence="7">Sugar ABC transporter substrate-binding protein</fullName>
    </submittedName>
</protein>
<dbReference type="Pfam" id="PF01547">
    <property type="entry name" value="SBP_bac_1"/>
    <property type="match status" value="1"/>
</dbReference>
<dbReference type="PANTHER" id="PTHR43649:SF33">
    <property type="entry name" value="POLYGALACTURONAN_RHAMNOGALACTURONAN-BINDING PROTEIN YTCQ"/>
    <property type="match status" value="1"/>
</dbReference>
<reference evidence="7 8" key="1">
    <citation type="submission" date="2023-08" db="EMBL/GenBank/DDBJ databases">
        <title>Genome sequence of Thermaerobacter compostii strain Ins1, a spore-forming filamentous bacterium isolated from a deep geothermal reservoir.</title>
        <authorList>
            <person name="Bregnard D."/>
            <person name="Gonzalez D."/>
            <person name="Junier P."/>
        </authorList>
    </citation>
    <scope>NUCLEOTIDE SEQUENCE [LARGE SCALE GENOMIC DNA]</scope>
    <source>
        <strain evidence="7 8">Ins1</strain>
    </source>
</reference>
<evidence type="ECO:0000313" key="7">
    <source>
        <dbReference type="EMBL" id="WPD18255.1"/>
    </source>
</evidence>
<sequence length="424" mass="46576">MTRPAILVLAALCICALLMTACGSGSGNNGTTEAITIRVAAWNDAADALKAAVPEFNKKYPNIKVNIEYVDPGYTKIMPTLASGSNAPDIVQIQERDFPAFLKKFPGAFVDITDRIQNIKSDFIPSTWESVTKDDRVFGVPWDIGPVALYYRKDMFQAAGIDPDSINTWDDFIAAGRKLKEKFPDVAMWGYGDNDFDPFEMLFSQLGGSYVTSDGKINLHSKEAQEALAMLKKMKDAGILMNFKDWNGQITALNNNKMATVVYPVWYAGTLMHAVKDQSGKWGIRPMPAFTEGGNRAANLGGSVLAITKQSRNADAAWKFIEYCLATIEGQTVMLEYGLFPAYTPIYETDAFKKNFDYFGMPIYPFFAELAKKVPPMNHGPIMLDATKPLKDMQQAVLNGTDPAEATKTAALAISRATGLPLSN</sequence>
<feature type="chain" id="PRO_5046645269" evidence="6">
    <location>
        <begin position="22"/>
        <end position="424"/>
    </location>
</feature>
<keyword evidence="4" id="KW-0564">Palmitate</keyword>
<dbReference type="EMBL" id="CP132508">
    <property type="protein sequence ID" value="WPD18255.1"/>
    <property type="molecule type" value="Genomic_DNA"/>
</dbReference>